<keyword evidence="13 14" id="KW-0326">Glycosidase</keyword>
<keyword evidence="8 14" id="KW-0227">DNA damage</keyword>
<dbReference type="FunFam" id="1.10.340.30:FF:000002">
    <property type="entry name" value="Adenine DNA glycosylase"/>
    <property type="match status" value="1"/>
</dbReference>
<evidence type="ECO:0000256" key="2">
    <source>
        <dbReference type="ARBA" id="ARBA00002933"/>
    </source>
</evidence>
<evidence type="ECO:0000256" key="11">
    <source>
        <dbReference type="ARBA" id="ARBA00023014"/>
    </source>
</evidence>
<proteinExistence type="inferred from homology"/>
<dbReference type="GO" id="GO:0000701">
    <property type="term" value="F:purine-specific mismatch base pair DNA N-glycosylase activity"/>
    <property type="evidence" value="ECO:0007669"/>
    <property type="project" value="UniProtKB-EC"/>
</dbReference>
<dbReference type="CDD" id="cd00056">
    <property type="entry name" value="ENDO3c"/>
    <property type="match status" value="1"/>
</dbReference>
<feature type="region of interest" description="Disordered" evidence="15">
    <location>
        <begin position="1"/>
        <end position="20"/>
    </location>
</feature>
<dbReference type="Gene3D" id="1.10.340.30">
    <property type="entry name" value="Hypothetical protein, domain 2"/>
    <property type="match status" value="1"/>
</dbReference>
<evidence type="ECO:0000256" key="4">
    <source>
        <dbReference type="ARBA" id="ARBA00012045"/>
    </source>
</evidence>
<evidence type="ECO:0000313" key="17">
    <source>
        <dbReference type="EMBL" id="AYM54074.1"/>
    </source>
</evidence>
<evidence type="ECO:0000256" key="1">
    <source>
        <dbReference type="ARBA" id="ARBA00000843"/>
    </source>
</evidence>
<dbReference type="EMBL" id="MH908916">
    <property type="protein sequence ID" value="AYM54074.1"/>
    <property type="molecule type" value="Genomic_DNA"/>
</dbReference>
<dbReference type="GO" id="GO:0046872">
    <property type="term" value="F:metal ion binding"/>
    <property type="evidence" value="ECO:0007669"/>
    <property type="project" value="UniProtKB-UniRule"/>
</dbReference>
<evidence type="ECO:0000256" key="12">
    <source>
        <dbReference type="ARBA" id="ARBA00023204"/>
    </source>
</evidence>
<comment type="cofactor">
    <cofactor evidence="14">
        <name>[4Fe-4S] cluster</name>
        <dbReference type="ChEBI" id="CHEBI:49883"/>
    </cofactor>
    <text evidence="14">Binds 1 [4Fe-4S] cluster.</text>
</comment>
<dbReference type="SUPFAM" id="SSF55811">
    <property type="entry name" value="Nudix"/>
    <property type="match status" value="1"/>
</dbReference>
<comment type="function">
    <text evidence="2">Adenine glycosylase active on G-A mispairs. MutY also corrects error-prone DNA synthesis past GO lesions which are due to the oxidatively damaged form of guanine: 7,8-dihydro-8-oxoguanine (8-oxo-dGTP).</text>
</comment>
<dbReference type="InterPro" id="IPR015797">
    <property type="entry name" value="NUDIX_hydrolase-like_dom_sf"/>
</dbReference>
<feature type="domain" description="HhH-GPD" evidence="16">
    <location>
        <begin position="70"/>
        <end position="221"/>
    </location>
</feature>
<evidence type="ECO:0000256" key="13">
    <source>
        <dbReference type="ARBA" id="ARBA00023295"/>
    </source>
</evidence>
<protein>
    <recommendedName>
        <fullName evidence="5 14">Adenine DNA glycosylase</fullName>
        <ecNumber evidence="4 14">3.2.2.31</ecNumber>
    </recommendedName>
</protein>
<evidence type="ECO:0000256" key="6">
    <source>
        <dbReference type="ARBA" id="ARBA00022485"/>
    </source>
</evidence>
<keyword evidence="11" id="KW-0411">Iron-sulfur</keyword>
<dbReference type="InterPro" id="IPR011257">
    <property type="entry name" value="DNA_glycosylase"/>
</dbReference>
<evidence type="ECO:0000256" key="9">
    <source>
        <dbReference type="ARBA" id="ARBA00022801"/>
    </source>
</evidence>
<reference evidence="17" key="1">
    <citation type="journal article" date="2018" name="J. Ind. Microbiol. Biotechnol.">
        <title>Genome mining reveals uncommon alkylpyrones as type III PKS products from myxobacteria.</title>
        <authorList>
            <person name="Hug J.J."/>
            <person name="Panter F."/>
            <person name="Krug D."/>
            <person name="Muller R."/>
        </authorList>
    </citation>
    <scope>NUCLEOTIDE SEQUENCE</scope>
    <source>
        <strain evidence="17">MSr4204</strain>
    </source>
</reference>
<dbReference type="AlphaFoldDB" id="A0A3S5GXY5"/>
<dbReference type="NCBIfam" id="TIGR01084">
    <property type="entry name" value="mutY"/>
    <property type="match status" value="1"/>
</dbReference>
<comment type="catalytic activity">
    <reaction evidence="1 14">
        <text>Hydrolyzes free adenine bases from 7,8-dihydro-8-oxoguanine:adenine mismatched double-stranded DNA, leaving an apurinic site.</text>
        <dbReference type="EC" id="3.2.2.31"/>
    </reaction>
</comment>
<evidence type="ECO:0000256" key="15">
    <source>
        <dbReference type="SAM" id="MobiDB-lite"/>
    </source>
</evidence>
<dbReference type="Gene3D" id="3.90.79.10">
    <property type="entry name" value="Nucleoside Triphosphate Pyrophosphohydrolase"/>
    <property type="match status" value="1"/>
</dbReference>
<dbReference type="GO" id="GO:0035485">
    <property type="term" value="F:adenine/guanine mispair binding"/>
    <property type="evidence" value="ECO:0007669"/>
    <property type="project" value="TreeGrafter"/>
</dbReference>
<dbReference type="PANTHER" id="PTHR42944:SF1">
    <property type="entry name" value="ADENINE DNA GLYCOSYLASE"/>
    <property type="match status" value="1"/>
</dbReference>
<dbReference type="GO" id="GO:0006284">
    <property type="term" value="P:base-excision repair"/>
    <property type="evidence" value="ECO:0007669"/>
    <property type="project" value="UniProtKB-UniRule"/>
</dbReference>
<dbReference type="SUPFAM" id="SSF48150">
    <property type="entry name" value="DNA-glycosylase"/>
    <property type="match status" value="1"/>
</dbReference>
<dbReference type="InterPro" id="IPR005760">
    <property type="entry name" value="A/G_AdeGlyc_MutY"/>
</dbReference>
<evidence type="ECO:0000256" key="8">
    <source>
        <dbReference type="ARBA" id="ARBA00022763"/>
    </source>
</evidence>
<dbReference type="InterPro" id="IPR029119">
    <property type="entry name" value="MutY_C"/>
</dbReference>
<keyword evidence="9" id="KW-0378">Hydrolase</keyword>
<dbReference type="InterPro" id="IPR000445">
    <property type="entry name" value="HhH_motif"/>
</dbReference>
<dbReference type="GO" id="GO:0006298">
    <property type="term" value="P:mismatch repair"/>
    <property type="evidence" value="ECO:0007669"/>
    <property type="project" value="TreeGrafter"/>
</dbReference>
<dbReference type="InterPro" id="IPR023170">
    <property type="entry name" value="HhH_base_excis_C"/>
</dbReference>
<evidence type="ECO:0000259" key="16">
    <source>
        <dbReference type="SMART" id="SM00478"/>
    </source>
</evidence>
<dbReference type="EC" id="3.2.2.31" evidence="4 14"/>
<dbReference type="Pfam" id="PF00633">
    <property type="entry name" value="HHH"/>
    <property type="match status" value="1"/>
</dbReference>
<keyword evidence="12" id="KW-0234">DNA repair</keyword>
<dbReference type="Pfam" id="PF00730">
    <property type="entry name" value="HhH-GPD"/>
    <property type="match status" value="1"/>
</dbReference>
<evidence type="ECO:0000256" key="10">
    <source>
        <dbReference type="ARBA" id="ARBA00023004"/>
    </source>
</evidence>
<evidence type="ECO:0000256" key="5">
    <source>
        <dbReference type="ARBA" id="ARBA00022023"/>
    </source>
</evidence>
<dbReference type="GO" id="GO:0032357">
    <property type="term" value="F:oxidized purine DNA binding"/>
    <property type="evidence" value="ECO:0007669"/>
    <property type="project" value="TreeGrafter"/>
</dbReference>
<dbReference type="PANTHER" id="PTHR42944">
    <property type="entry name" value="ADENINE DNA GLYCOSYLASE"/>
    <property type="match status" value="1"/>
</dbReference>
<evidence type="ECO:0000256" key="7">
    <source>
        <dbReference type="ARBA" id="ARBA00022723"/>
    </source>
</evidence>
<dbReference type="GO" id="GO:0051539">
    <property type="term" value="F:4 iron, 4 sulfur cluster binding"/>
    <property type="evidence" value="ECO:0007669"/>
    <property type="project" value="UniProtKB-UniRule"/>
</dbReference>
<evidence type="ECO:0000256" key="3">
    <source>
        <dbReference type="ARBA" id="ARBA00008343"/>
    </source>
</evidence>
<evidence type="ECO:0000256" key="14">
    <source>
        <dbReference type="RuleBase" id="RU365096"/>
    </source>
</evidence>
<keyword evidence="10 14" id="KW-0408">Iron</keyword>
<accession>A0A3S5GXY5</accession>
<dbReference type="InterPro" id="IPR004036">
    <property type="entry name" value="Endonuclease-III-like_CS2"/>
</dbReference>
<dbReference type="CDD" id="cd03431">
    <property type="entry name" value="NUDIX_DNA_Glycosylase_C-MutY"/>
    <property type="match status" value="1"/>
</dbReference>
<keyword evidence="6" id="KW-0004">4Fe-4S</keyword>
<dbReference type="SMART" id="SM00478">
    <property type="entry name" value="ENDO3c"/>
    <property type="match status" value="1"/>
</dbReference>
<dbReference type="SMART" id="SM00525">
    <property type="entry name" value="FES"/>
    <property type="match status" value="1"/>
</dbReference>
<dbReference type="InterPro" id="IPR003651">
    <property type="entry name" value="Endonuclease3_FeS-loop_motif"/>
</dbReference>
<organism evidence="17">
    <name type="scientific">Byssovorax cruenta</name>
    <dbReference type="NCBI Taxonomy" id="293647"/>
    <lineage>
        <taxon>Bacteria</taxon>
        <taxon>Pseudomonadati</taxon>
        <taxon>Myxococcota</taxon>
        <taxon>Polyangia</taxon>
        <taxon>Polyangiales</taxon>
        <taxon>Polyangiaceae</taxon>
        <taxon>Byssovorax</taxon>
    </lineage>
</organism>
<sequence>MGKARKPALQLELPGTRREPKREAALRELTGEERDQAIRRALAAWFEATARDLPWRRRRDPYAVWLSEIMLQQTRVETVVPYFERFLSRFPDVGALSAAPIDEVLSLWSGLGYYRRARQLHATAREVTERYGGAFPGEAAELKALPGVGDYTAGAIASLAFGRKEALVDGNVARVFARLFGIAAPIRSPAAVKELWETARRLLPEDRPGQFNEALMELGAMVCTPRDARCEACPLERVCVARATGRVGELPVVAEKPKVPVVAMVAAVVRRGGEVLFARRQEGGLFGGLWEPPMVEAASVAAARAQLAELGVDVPLAEVGRVKHVLTHKELAVRVAAGEAPAKAKAPRSMVAPYEKATFLDPEGAGVGISTLARKVLASAAKG</sequence>
<comment type="similarity">
    <text evidence="3 14">Belongs to the Nth/MutY family.</text>
</comment>
<dbReference type="Gene3D" id="1.10.1670.10">
    <property type="entry name" value="Helix-hairpin-Helix base-excision DNA repair enzymes (C-terminal)"/>
    <property type="match status" value="1"/>
</dbReference>
<keyword evidence="7" id="KW-0479">Metal-binding</keyword>
<name>A0A3S5GXY5_9BACT</name>
<dbReference type="InterPro" id="IPR044298">
    <property type="entry name" value="MIG/MutY"/>
</dbReference>
<dbReference type="Pfam" id="PF14815">
    <property type="entry name" value="NUDIX_4"/>
    <property type="match status" value="1"/>
</dbReference>
<dbReference type="PROSITE" id="PS01155">
    <property type="entry name" value="ENDONUCLEASE_III_2"/>
    <property type="match status" value="1"/>
</dbReference>
<dbReference type="GO" id="GO:0034039">
    <property type="term" value="F:8-oxo-7,8-dihydroguanine DNA N-glycosylase activity"/>
    <property type="evidence" value="ECO:0007669"/>
    <property type="project" value="TreeGrafter"/>
</dbReference>
<dbReference type="InterPro" id="IPR003265">
    <property type="entry name" value="HhH-GPD_domain"/>
</dbReference>